<accession>S0E7U6</accession>
<name>S0E7U6_GIBF5</name>
<dbReference type="RefSeq" id="XP_023433020.1">
    <property type="nucleotide sequence ID" value="XM_023580201.1"/>
</dbReference>
<dbReference type="EMBL" id="HF679029">
    <property type="protein sequence ID" value="CCT70941.1"/>
    <property type="molecule type" value="Genomic_DNA"/>
</dbReference>
<dbReference type="GeneID" id="35402506"/>
<dbReference type="VEuPathDB" id="FungiDB:FFUJ_09032"/>
<sequence length="712" mass="79953">MSTNLLSELKQFLGAFLRPNDAAEGEPAARFAHIQMPPYRLGKEGLMNLINNEVIHSSFAEKAGMNLFVVPESEKSDQFGAEHDVVSSQTLTFSALLDALRITRQASGSDLGWGYNLMGDAEADFRVRNILPLSVVLVLQLDPEMSADCALSLIGIVQWALFVSTVVPFSNIRVLTVSVDEDANFLSKLVHFSAPDIEVASMNLAAHGEQNPDHGSVVFKSHSIELCVEKIRESLESNKDRRLLVLSFDADITKPLIQKLGSDDKARFKIITAGTAPPDVNAVPAEKSLILRFPKPVSFLPLEFQGFDELHVFLSSKTHMAQAWDNISCQVIEYSRPLSREDRRLQYWWARQPSMQHKYLYFNEPALSLFLEAGGSRARLVETSQLGGFIAAVMDIMSWGFHVDKVLNLFIRKPLEVQEMRTRLQVQGLINPTGLALIDSEASVFRRLLSTFRYDYRLSMFVALDSDAQVRRVKLELATMQNLWVANMISIKPGITTTNKLSAELFEGCLGLSSSLARRGVLWLNLGLLKQHLSNPDKFKDYLVFNPRAKVVDRQVAQMLKLLPGQSESNDQRSMSEEVAVLSAEQERVLQKHLLRAFLYQLTLTYYPKVNGTRNGSNGFCHNLVSSMAKCDIEMLNTLTLINFKALYKKEGSEVAFGICHGLFRPDESRRVSCKDWTLIPAETVHEWLSEVAPEGNIFEVLHTGIQHFKTN</sequence>
<protein>
    <submittedName>
        <fullName evidence="1">Uncharacterized protein</fullName>
    </submittedName>
</protein>
<evidence type="ECO:0000313" key="1">
    <source>
        <dbReference type="EMBL" id="CCT70941.1"/>
    </source>
</evidence>
<organism evidence="1 2">
    <name type="scientific">Gibberella fujikuroi (strain CBS 195.34 / IMI 58289 / NRRL A-6831)</name>
    <name type="common">Bakanae and foot rot disease fungus</name>
    <name type="synonym">Fusarium fujikuroi</name>
    <dbReference type="NCBI Taxonomy" id="1279085"/>
    <lineage>
        <taxon>Eukaryota</taxon>
        <taxon>Fungi</taxon>
        <taxon>Dikarya</taxon>
        <taxon>Ascomycota</taxon>
        <taxon>Pezizomycotina</taxon>
        <taxon>Sordariomycetes</taxon>
        <taxon>Hypocreomycetidae</taxon>
        <taxon>Hypocreales</taxon>
        <taxon>Nectriaceae</taxon>
        <taxon>Fusarium</taxon>
        <taxon>Fusarium fujikuroi species complex</taxon>
    </lineage>
</organism>
<evidence type="ECO:0000313" key="2">
    <source>
        <dbReference type="Proteomes" id="UP000016800"/>
    </source>
</evidence>
<keyword evidence="2" id="KW-1185">Reference proteome</keyword>
<dbReference type="HOGENOM" id="CLU_014491_0_0_1"/>
<dbReference type="Proteomes" id="UP000016800">
    <property type="component" value="Chromosome VII"/>
</dbReference>
<dbReference type="AlphaFoldDB" id="S0E7U6"/>
<reference evidence="2" key="1">
    <citation type="journal article" date="2013" name="PLoS Pathog.">
        <title>Deciphering the cryptic genome: genome-wide analyses of the rice pathogen Fusarium fujikuroi reveal complex regulation of secondary metabolism and novel metabolites.</title>
        <authorList>
            <person name="Wiemann P."/>
            <person name="Sieber C.M."/>
            <person name="von Bargen K.W."/>
            <person name="Studt L."/>
            <person name="Niehaus E.M."/>
            <person name="Espino J.J."/>
            <person name="Huss K."/>
            <person name="Michielse C.B."/>
            <person name="Albermann S."/>
            <person name="Wagner D."/>
            <person name="Bergner S.V."/>
            <person name="Connolly L.R."/>
            <person name="Fischer A."/>
            <person name="Reuter G."/>
            <person name="Kleigrewe K."/>
            <person name="Bald T."/>
            <person name="Wingfield B.D."/>
            <person name="Ophir R."/>
            <person name="Freeman S."/>
            <person name="Hippler M."/>
            <person name="Smith K.M."/>
            <person name="Brown D.W."/>
            <person name="Proctor R.H."/>
            <person name="Munsterkotter M."/>
            <person name="Freitag M."/>
            <person name="Humpf H.U."/>
            <person name="Guldener U."/>
            <person name="Tudzynski B."/>
        </authorList>
    </citation>
    <scope>NUCLEOTIDE SEQUENCE [LARGE SCALE GENOMIC DNA]</scope>
    <source>
        <strain evidence="2">CBS 195.34 / IMI 58289 / NRRL A-6831</strain>
    </source>
</reference>
<gene>
    <name evidence="1" type="ORF">FFUJ_09032</name>
</gene>
<proteinExistence type="predicted"/>